<dbReference type="OrthoDB" id="9999509at2"/>
<keyword evidence="1" id="KW-1133">Transmembrane helix</keyword>
<dbReference type="AlphaFoldDB" id="A0A399R9S0"/>
<name>A0A399R9S0_9PROT</name>
<organism evidence="2 3">
    <name type="scientific">Henriciella mobilis</name>
    <dbReference type="NCBI Taxonomy" id="2305467"/>
    <lineage>
        <taxon>Bacteria</taxon>
        <taxon>Pseudomonadati</taxon>
        <taxon>Pseudomonadota</taxon>
        <taxon>Alphaproteobacteria</taxon>
        <taxon>Hyphomonadales</taxon>
        <taxon>Hyphomonadaceae</taxon>
        <taxon>Henriciella</taxon>
    </lineage>
</organism>
<protein>
    <submittedName>
        <fullName evidence="2">DUF4231 domain-containing protein</fullName>
    </submittedName>
</protein>
<comment type="caution">
    <text evidence="2">The sequence shown here is derived from an EMBL/GenBank/DDBJ whole genome shotgun (WGS) entry which is preliminary data.</text>
</comment>
<feature type="transmembrane region" description="Helical" evidence="1">
    <location>
        <begin position="81"/>
        <end position="103"/>
    </location>
</feature>
<dbReference type="Pfam" id="PF14015">
    <property type="entry name" value="DUF4231"/>
    <property type="match status" value="1"/>
</dbReference>
<evidence type="ECO:0000313" key="2">
    <source>
        <dbReference type="EMBL" id="RIJ27191.1"/>
    </source>
</evidence>
<sequence>MMIAANRDVFPDLVNDPAFSSIACLLTNPALDAAFLEYEERAKTAKRRFHTYGRWAIALITLAAIYSVVETIFILEFAGGFWLSLAAALGASLGIVIQLWIFISKQKEKWLLNRFAAERVRSLKFQAYQCAAHARDPEELEQAVESFTKSSLSELKEELNAGASAAFTFTPRKGICRWTKDGSGTSDELLALARQAFQRLRINYQLRFAQSELERIKRAQRLFSGVEDFLYIAAAIAAVIALGTKSLVIAGLAQPLAIIDFVPIALFILGASVAIINNATLDDPSEVRFDVYVRDLEDGSAKAGDVPFVSLIEDIEIICLDELDNFCRSIEMISYRL</sequence>
<gene>
    <name evidence="2" type="ORF">D1223_15305</name>
</gene>
<feature type="transmembrane region" description="Helical" evidence="1">
    <location>
        <begin position="55"/>
        <end position="75"/>
    </location>
</feature>
<reference evidence="2 3" key="1">
    <citation type="submission" date="2018-08" db="EMBL/GenBank/DDBJ databases">
        <title>Henriciella mobilis sp. nov., isolated from seawater.</title>
        <authorList>
            <person name="Cheng H."/>
            <person name="Wu Y.-H."/>
            <person name="Xu X.-W."/>
            <person name="Guo L.-L."/>
        </authorList>
    </citation>
    <scope>NUCLEOTIDE SEQUENCE [LARGE SCALE GENOMIC DNA]</scope>
    <source>
        <strain evidence="2 3">JN25</strain>
    </source>
</reference>
<evidence type="ECO:0000313" key="3">
    <source>
        <dbReference type="Proteomes" id="UP000266385"/>
    </source>
</evidence>
<evidence type="ECO:0000256" key="1">
    <source>
        <dbReference type="SAM" id="Phobius"/>
    </source>
</evidence>
<keyword evidence="3" id="KW-1185">Reference proteome</keyword>
<keyword evidence="1" id="KW-0812">Transmembrane</keyword>
<feature type="transmembrane region" description="Helical" evidence="1">
    <location>
        <begin position="229"/>
        <end position="250"/>
    </location>
</feature>
<proteinExistence type="predicted"/>
<dbReference type="Proteomes" id="UP000266385">
    <property type="component" value="Unassembled WGS sequence"/>
</dbReference>
<dbReference type="InterPro" id="IPR025325">
    <property type="entry name" value="DUF4231"/>
</dbReference>
<accession>A0A399R9S0</accession>
<dbReference type="RefSeq" id="WP_119377304.1">
    <property type="nucleotide sequence ID" value="NZ_QWFX01000014.1"/>
</dbReference>
<keyword evidence="1" id="KW-0472">Membrane</keyword>
<feature type="transmembrane region" description="Helical" evidence="1">
    <location>
        <begin position="256"/>
        <end position="276"/>
    </location>
</feature>
<dbReference type="EMBL" id="QWFX01000014">
    <property type="protein sequence ID" value="RIJ27191.1"/>
    <property type="molecule type" value="Genomic_DNA"/>
</dbReference>